<dbReference type="SUPFAM" id="SSF53335">
    <property type="entry name" value="S-adenosyl-L-methionine-dependent methyltransferases"/>
    <property type="match status" value="1"/>
</dbReference>
<dbReference type="Pfam" id="PF08241">
    <property type="entry name" value="Methyltransf_11"/>
    <property type="match status" value="1"/>
</dbReference>
<name>A0A8S2YBG5_9BILA</name>
<dbReference type="EMBL" id="CAJOBA010109043">
    <property type="protein sequence ID" value="CAF4547438.1"/>
    <property type="molecule type" value="Genomic_DNA"/>
</dbReference>
<feature type="domain" description="Methyltransferase type 11" evidence="2">
    <location>
        <begin position="4"/>
        <end position="65"/>
    </location>
</feature>
<dbReference type="PANTHER" id="PTHR11006:SF102">
    <property type="entry name" value="PROTEIN ARGININE N-METHYLTRANSFERASE 1"/>
    <property type="match status" value="1"/>
</dbReference>
<evidence type="ECO:0000313" key="4">
    <source>
        <dbReference type="Proteomes" id="UP000682733"/>
    </source>
</evidence>
<gene>
    <name evidence="3" type="ORF">TMI583_LOCUS49552</name>
</gene>
<evidence type="ECO:0000313" key="3">
    <source>
        <dbReference type="EMBL" id="CAF4547438.1"/>
    </source>
</evidence>
<dbReference type="InterPro" id="IPR029063">
    <property type="entry name" value="SAM-dependent_MTases_sf"/>
</dbReference>
<protein>
    <recommendedName>
        <fullName evidence="2">Methyltransferase type 11 domain-containing protein</fullName>
    </recommendedName>
</protein>
<proteinExistence type="predicted"/>
<evidence type="ECO:0000259" key="2">
    <source>
        <dbReference type="Pfam" id="PF08241"/>
    </source>
</evidence>
<keyword evidence="1" id="KW-0949">S-adenosyl-L-methionine</keyword>
<dbReference type="AlphaFoldDB" id="A0A8S2YBG5"/>
<dbReference type="InterPro" id="IPR013216">
    <property type="entry name" value="Methyltransf_11"/>
</dbReference>
<dbReference type="Gene3D" id="3.40.50.150">
    <property type="entry name" value="Vaccinia Virus protein VP39"/>
    <property type="match status" value="1"/>
</dbReference>
<dbReference type="PANTHER" id="PTHR11006">
    <property type="entry name" value="PROTEIN ARGININE N-METHYLTRANSFERASE"/>
    <property type="match status" value="1"/>
</dbReference>
<sequence length="92" mass="10631">MFAAKAGAKRVYGVDVCPNICKIANELVRYNCLQDVVQIINKQIEHVKLDDYVDIIISEWMGFYLFHESMLESIIYARNNFFRPSPSPDISD</sequence>
<organism evidence="3 4">
    <name type="scientific">Didymodactylos carnosus</name>
    <dbReference type="NCBI Taxonomy" id="1234261"/>
    <lineage>
        <taxon>Eukaryota</taxon>
        <taxon>Metazoa</taxon>
        <taxon>Spiralia</taxon>
        <taxon>Gnathifera</taxon>
        <taxon>Rotifera</taxon>
        <taxon>Eurotatoria</taxon>
        <taxon>Bdelloidea</taxon>
        <taxon>Philodinida</taxon>
        <taxon>Philodinidae</taxon>
        <taxon>Didymodactylos</taxon>
    </lineage>
</organism>
<dbReference type="Proteomes" id="UP000682733">
    <property type="component" value="Unassembled WGS sequence"/>
</dbReference>
<dbReference type="InterPro" id="IPR025799">
    <property type="entry name" value="Arg_MeTrfase"/>
</dbReference>
<dbReference type="GO" id="GO:0042054">
    <property type="term" value="F:histone methyltransferase activity"/>
    <property type="evidence" value="ECO:0007669"/>
    <property type="project" value="TreeGrafter"/>
</dbReference>
<dbReference type="GO" id="GO:0016274">
    <property type="term" value="F:protein-arginine N-methyltransferase activity"/>
    <property type="evidence" value="ECO:0007669"/>
    <property type="project" value="InterPro"/>
</dbReference>
<comment type="caution">
    <text evidence="3">The sequence shown here is derived from an EMBL/GenBank/DDBJ whole genome shotgun (WGS) entry which is preliminary data.</text>
</comment>
<accession>A0A8S2YBG5</accession>
<evidence type="ECO:0000256" key="1">
    <source>
        <dbReference type="ARBA" id="ARBA00022691"/>
    </source>
</evidence>
<feature type="non-terminal residue" evidence="3">
    <location>
        <position position="1"/>
    </location>
</feature>
<reference evidence="3" key="1">
    <citation type="submission" date="2021-02" db="EMBL/GenBank/DDBJ databases">
        <authorList>
            <person name="Nowell W R."/>
        </authorList>
    </citation>
    <scope>NUCLEOTIDE SEQUENCE</scope>
</reference>